<protein>
    <submittedName>
        <fullName evidence="1">RDD family protein</fullName>
    </submittedName>
</protein>
<dbReference type="EMBL" id="CP019640">
    <property type="protein sequence ID" value="AQQ52347.1"/>
    <property type="molecule type" value="Genomic_DNA"/>
</dbReference>
<dbReference type="OrthoDB" id="2354892at2"/>
<name>A0A1Q2KX03_9BACL</name>
<dbReference type="AlphaFoldDB" id="A0A1Q2KX03"/>
<accession>A0A1Q2KX03</accession>
<sequence length="135" mass="15503">MEQLTKRRVKASAIDFAMATAITLTIEQLLRKKIKNEAFHVLITPTAVQWGLEFIQLKQSGQTVGYKQQGLVLENSHGSELATMQIAKRIFYRDTIGPWVYWKERKKLESGNGAILPQDRFSGTIVRETKREMNH</sequence>
<dbReference type="RefSeq" id="WP_077588228.1">
    <property type="nucleotide sequence ID" value="NZ_CP019640.1"/>
</dbReference>
<proteinExistence type="predicted"/>
<dbReference type="Proteomes" id="UP000188184">
    <property type="component" value="Chromosome"/>
</dbReference>
<reference evidence="1 2" key="1">
    <citation type="submission" date="2017-02" db="EMBL/GenBank/DDBJ databases">
        <title>The complete genomic sequence of a novel cold adapted crude oil-degrading bacterium Planococcus qaidamina Y42.</title>
        <authorList>
            <person name="Yang R."/>
        </authorList>
    </citation>
    <scope>NUCLEOTIDE SEQUENCE [LARGE SCALE GENOMIC DNA]</scope>
    <source>
        <strain evidence="1 2">Y42</strain>
    </source>
</reference>
<organism evidence="1 2">
    <name type="scientific">Planococcus lenghuensis</name>
    <dbReference type="NCBI Taxonomy" id="2213202"/>
    <lineage>
        <taxon>Bacteria</taxon>
        <taxon>Bacillati</taxon>
        <taxon>Bacillota</taxon>
        <taxon>Bacilli</taxon>
        <taxon>Bacillales</taxon>
        <taxon>Caryophanaceae</taxon>
        <taxon>Planococcus</taxon>
    </lineage>
</organism>
<evidence type="ECO:0000313" key="1">
    <source>
        <dbReference type="EMBL" id="AQQ52347.1"/>
    </source>
</evidence>
<keyword evidence="2" id="KW-1185">Reference proteome</keyword>
<gene>
    <name evidence="1" type="ORF">B0X71_03955</name>
</gene>
<evidence type="ECO:0000313" key="2">
    <source>
        <dbReference type="Proteomes" id="UP000188184"/>
    </source>
</evidence>
<dbReference type="KEGG" id="pmar:B0X71_03955"/>